<proteinExistence type="inferred from homology"/>
<feature type="transmembrane region" description="Helical" evidence="3">
    <location>
        <begin position="12"/>
        <end position="28"/>
    </location>
</feature>
<sequence>MFRRHPRHQPLWIAVILFSCSILLMTFYKRDELSCMRISHIEDDTRPQDPITNNGTVEEEAKIPRHIYQTWKNIAVPNTAHVNSWQQKNPDHEYTLLTDHTADNFLQRYYAHRSDILEIYHGLRQRILAADMLRYLIIYALGGVYTDIDTSCSRPINEWLLNERAQKDFNLVVGVEADVDWDPATLELAGFVDNIQFIQWTVMGKAGHDALNRTIEGIVTKVHNDAWARNSSISQLEHDQNGILATTGPWMYSRAVRSHIDQTLNRTVPNAEFHGLTEPKIFGDVLVLPVNAWAPDPPHSNSGSKRTSLLRHWKAGSWRTEFVAAQARKEQKVAMKIEADESKRLSEKQMEQIRLNRVEGPGEHAEERRKKEDERRVQLEKGRHRKQTLMMDRLRASKNSTVASESNNRDGTKTPEPKEASQQSDEHPQEKILQQDHDPAQQPQQLQQEPTIESGQQPEKPMIGDQRQEEKLWSPAEGLQEQEHKPVPAHKEEKSGEKQDEESTRSEEQQGQETKPVPANEGAKQRTTTELSQEGLQI</sequence>
<protein>
    <recommendedName>
        <fullName evidence="6">Glycosyltransferase family 32 protein</fullName>
    </recommendedName>
</protein>
<evidence type="ECO:0000313" key="5">
    <source>
        <dbReference type="Proteomes" id="UP000256328"/>
    </source>
</evidence>
<feature type="compositionally biased region" description="Polar residues" evidence="2">
    <location>
        <begin position="397"/>
        <end position="406"/>
    </location>
</feature>
<accession>A0A3D8SZ57</accession>
<feature type="compositionally biased region" description="Polar residues" evidence="2">
    <location>
        <begin position="525"/>
        <end position="538"/>
    </location>
</feature>
<dbReference type="PANTHER" id="PTHR31834:SF1">
    <property type="entry name" value="INITIATION-SPECIFIC ALPHA-1,6-MANNOSYLTRANSFERASE"/>
    <property type="match status" value="1"/>
</dbReference>
<dbReference type="Gene3D" id="3.90.550.20">
    <property type="match status" value="1"/>
</dbReference>
<organism evidence="4 5">
    <name type="scientific">Coleophoma crateriformis</name>
    <dbReference type="NCBI Taxonomy" id="565419"/>
    <lineage>
        <taxon>Eukaryota</taxon>
        <taxon>Fungi</taxon>
        <taxon>Dikarya</taxon>
        <taxon>Ascomycota</taxon>
        <taxon>Pezizomycotina</taxon>
        <taxon>Leotiomycetes</taxon>
        <taxon>Helotiales</taxon>
        <taxon>Dermateaceae</taxon>
        <taxon>Coleophoma</taxon>
    </lineage>
</organism>
<evidence type="ECO:0000313" key="4">
    <source>
        <dbReference type="EMBL" id="RDW91595.1"/>
    </source>
</evidence>
<dbReference type="InterPro" id="IPR029044">
    <property type="entry name" value="Nucleotide-diphossugar_trans"/>
</dbReference>
<feature type="region of interest" description="Disordered" evidence="2">
    <location>
        <begin position="343"/>
        <end position="538"/>
    </location>
</feature>
<dbReference type="InterPro" id="IPR007577">
    <property type="entry name" value="GlycoTrfase_DXD_sugar-bd_CS"/>
</dbReference>
<dbReference type="AlphaFoldDB" id="A0A3D8SZ57"/>
<evidence type="ECO:0000256" key="2">
    <source>
        <dbReference type="SAM" id="MobiDB-lite"/>
    </source>
</evidence>
<evidence type="ECO:0000256" key="1">
    <source>
        <dbReference type="ARBA" id="ARBA00009003"/>
    </source>
</evidence>
<reference evidence="4 5" key="1">
    <citation type="journal article" date="2018" name="IMA Fungus">
        <title>IMA Genome-F 9: Draft genome sequence of Annulohypoxylon stygium, Aspergillus mulundensis, Berkeleyomyces basicola (syn. Thielaviopsis basicola), Ceratocystis smalleyi, two Cercospora beticola strains, Coleophoma cylindrospora, Fusarium fracticaudum, Phialophora cf. hyalina, and Morchella septimelata.</title>
        <authorList>
            <person name="Wingfield B.D."/>
            <person name="Bills G.F."/>
            <person name="Dong Y."/>
            <person name="Huang W."/>
            <person name="Nel W.J."/>
            <person name="Swalarsk-Parry B.S."/>
            <person name="Vaghefi N."/>
            <person name="Wilken P.M."/>
            <person name="An Z."/>
            <person name="de Beer Z.W."/>
            <person name="De Vos L."/>
            <person name="Chen L."/>
            <person name="Duong T.A."/>
            <person name="Gao Y."/>
            <person name="Hammerbacher A."/>
            <person name="Kikkert J.R."/>
            <person name="Li Y."/>
            <person name="Li H."/>
            <person name="Li K."/>
            <person name="Li Q."/>
            <person name="Liu X."/>
            <person name="Ma X."/>
            <person name="Naidoo K."/>
            <person name="Pethybridge S.J."/>
            <person name="Sun J."/>
            <person name="Steenkamp E.T."/>
            <person name="van der Nest M.A."/>
            <person name="van Wyk S."/>
            <person name="Wingfield M.J."/>
            <person name="Xiong C."/>
            <person name="Yue Q."/>
            <person name="Zhang X."/>
        </authorList>
    </citation>
    <scope>NUCLEOTIDE SEQUENCE [LARGE SCALE GENOMIC DNA]</scope>
    <source>
        <strain evidence="4 5">BP5796</strain>
    </source>
</reference>
<dbReference type="SUPFAM" id="SSF53448">
    <property type="entry name" value="Nucleotide-diphospho-sugar transferases"/>
    <property type="match status" value="1"/>
</dbReference>
<evidence type="ECO:0000256" key="3">
    <source>
        <dbReference type="SAM" id="Phobius"/>
    </source>
</evidence>
<keyword evidence="3" id="KW-0472">Membrane</keyword>
<dbReference type="PROSITE" id="PS51257">
    <property type="entry name" value="PROKAR_LIPOPROTEIN"/>
    <property type="match status" value="1"/>
</dbReference>
<comment type="similarity">
    <text evidence="1">Belongs to the glycosyltransferase 32 family.</text>
</comment>
<dbReference type="OrthoDB" id="409543at2759"/>
<keyword evidence="3" id="KW-0812">Transmembrane</keyword>
<keyword evidence="3" id="KW-1133">Transmembrane helix</keyword>
<dbReference type="GO" id="GO:0000009">
    <property type="term" value="F:alpha-1,6-mannosyltransferase activity"/>
    <property type="evidence" value="ECO:0007669"/>
    <property type="project" value="InterPro"/>
</dbReference>
<dbReference type="EMBL" id="PDLN01000003">
    <property type="protein sequence ID" value="RDW91595.1"/>
    <property type="molecule type" value="Genomic_DNA"/>
</dbReference>
<dbReference type="InterPro" id="IPR039367">
    <property type="entry name" value="Och1-like"/>
</dbReference>
<keyword evidence="5" id="KW-1185">Reference proteome</keyword>
<comment type="caution">
    <text evidence="4">The sequence shown here is derived from an EMBL/GenBank/DDBJ whole genome shotgun (WGS) entry which is preliminary data.</text>
</comment>
<dbReference type="GO" id="GO:0000136">
    <property type="term" value="C:mannan polymerase complex"/>
    <property type="evidence" value="ECO:0007669"/>
    <property type="project" value="TreeGrafter"/>
</dbReference>
<feature type="compositionally biased region" description="Basic and acidic residues" evidence="2">
    <location>
        <begin position="407"/>
        <end position="439"/>
    </location>
</feature>
<evidence type="ECO:0008006" key="6">
    <source>
        <dbReference type="Google" id="ProtNLM"/>
    </source>
</evidence>
<name>A0A3D8SZ57_9HELO</name>
<dbReference type="Pfam" id="PF04488">
    <property type="entry name" value="Gly_transf_sug"/>
    <property type="match status" value="1"/>
</dbReference>
<feature type="compositionally biased region" description="Basic and acidic residues" evidence="2">
    <location>
        <begin position="481"/>
        <end position="508"/>
    </location>
</feature>
<dbReference type="GO" id="GO:0006487">
    <property type="term" value="P:protein N-linked glycosylation"/>
    <property type="evidence" value="ECO:0007669"/>
    <property type="project" value="TreeGrafter"/>
</dbReference>
<dbReference type="Proteomes" id="UP000256328">
    <property type="component" value="Unassembled WGS sequence"/>
</dbReference>
<feature type="compositionally biased region" description="Basic and acidic residues" evidence="2">
    <location>
        <begin position="343"/>
        <end position="381"/>
    </location>
</feature>
<gene>
    <name evidence="4" type="ORF">BP5796_02760</name>
</gene>
<dbReference type="PANTHER" id="PTHR31834">
    <property type="entry name" value="INITIATION-SPECIFIC ALPHA-1,6-MANNOSYLTRANSFERASE"/>
    <property type="match status" value="1"/>
</dbReference>